<dbReference type="Gene3D" id="3.40.50.10490">
    <property type="entry name" value="Glucose-6-phosphate isomerase like protein, domain 1"/>
    <property type="match status" value="1"/>
</dbReference>
<dbReference type="InterPro" id="IPR001347">
    <property type="entry name" value="SIS_dom"/>
</dbReference>
<dbReference type="GO" id="GO:0043800">
    <property type="term" value="F:6-phospho-3-hexuloisomerase activity"/>
    <property type="evidence" value="ECO:0007669"/>
    <property type="project" value="UniProtKB-EC"/>
</dbReference>
<dbReference type="RefSeq" id="WP_209978605.1">
    <property type="nucleotide sequence ID" value="NZ_JAGGLB010000047.1"/>
</dbReference>
<reference evidence="3 4" key="1">
    <citation type="submission" date="2021-03" db="EMBL/GenBank/DDBJ databases">
        <title>Genomic Encyclopedia of Type Strains, Phase IV (KMG-IV): sequencing the most valuable type-strain genomes for metagenomic binning, comparative biology and taxonomic classification.</title>
        <authorList>
            <person name="Goeker M."/>
        </authorList>
    </citation>
    <scope>NUCLEOTIDE SEQUENCE [LARGE SCALE GENOMIC DNA]</scope>
    <source>
        <strain evidence="3 4">DSM 26048</strain>
    </source>
</reference>
<accession>A0ABS4J8Y7</accession>
<evidence type="ECO:0000313" key="4">
    <source>
        <dbReference type="Proteomes" id="UP001519287"/>
    </source>
</evidence>
<keyword evidence="3" id="KW-0413">Isomerase</keyword>
<dbReference type="InterPro" id="IPR046348">
    <property type="entry name" value="SIS_dom_sf"/>
</dbReference>
<organism evidence="3 4">
    <name type="scientific">Paenibacillus eucommiae</name>
    <dbReference type="NCBI Taxonomy" id="1355755"/>
    <lineage>
        <taxon>Bacteria</taxon>
        <taxon>Bacillati</taxon>
        <taxon>Bacillota</taxon>
        <taxon>Bacilli</taxon>
        <taxon>Bacillales</taxon>
        <taxon>Paenibacillaceae</taxon>
        <taxon>Paenibacillus</taxon>
    </lineage>
</organism>
<dbReference type="SUPFAM" id="SSF53697">
    <property type="entry name" value="SIS domain"/>
    <property type="match status" value="1"/>
</dbReference>
<dbReference type="Proteomes" id="UP001519287">
    <property type="component" value="Unassembled WGS sequence"/>
</dbReference>
<gene>
    <name evidence="3" type="ORF">J2Z66_007952</name>
</gene>
<dbReference type="PANTHER" id="PTHR43443:SF1">
    <property type="entry name" value="3-HEXULOSE-6-PHOSPHATE ISOMERASE"/>
    <property type="match status" value="1"/>
</dbReference>
<dbReference type="PROSITE" id="PS51464">
    <property type="entry name" value="SIS"/>
    <property type="match status" value="1"/>
</dbReference>
<feature type="domain" description="SIS" evidence="2">
    <location>
        <begin position="30"/>
        <end position="173"/>
    </location>
</feature>
<sequence>MAHTTDYASDIIKELQQSISLIAAAESDLLVEAIQKAGKIFVAGAGRSGLMSKAFTMRLMQMGLNAYVVGETVTPGLDQEDLLIISSGSGETKGLVSMAEKTRQIGGVLAAVTLAPESTIGKLADVIVKLPGSSKSQSEGGFTTSQPMASLFEQTLLVFYDAIILKLMEHKGLDSNTMYSRHANLE</sequence>
<dbReference type="EC" id="5.3.1.27" evidence="3"/>
<dbReference type="EMBL" id="JAGGLB010000047">
    <property type="protein sequence ID" value="MBP1996306.1"/>
    <property type="molecule type" value="Genomic_DNA"/>
</dbReference>
<proteinExistence type="inferred from homology"/>
<name>A0ABS4J8Y7_9BACL</name>
<comment type="caution">
    <text evidence="3">The sequence shown here is derived from an EMBL/GenBank/DDBJ whole genome shotgun (WGS) entry which is preliminary data.</text>
</comment>
<evidence type="ECO:0000256" key="1">
    <source>
        <dbReference type="ARBA" id="ARBA00009235"/>
    </source>
</evidence>
<protein>
    <submittedName>
        <fullName evidence="3">6-phospho-3-hexuloisomerase</fullName>
        <ecNumber evidence="3">5.3.1.27</ecNumber>
    </submittedName>
</protein>
<evidence type="ECO:0000313" key="3">
    <source>
        <dbReference type="EMBL" id="MBP1996306.1"/>
    </source>
</evidence>
<dbReference type="PANTHER" id="PTHR43443">
    <property type="entry name" value="3-HEXULOSE-6-PHOSPHATE ISOMERASE"/>
    <property type="match status" value="1"/>
</dbReference>
<dbReference type="CDD" id="cd05005">
    <property type="entry name" value="SIS_PHI"/>
    <property type="match status" value="1"/>
</dbReference>
<dbReference type="Pfam" id="PF01380">
    <property type="entry name" value="SIS"/>
    <property type="match status" value="1"/>
</dbReference>
<keyword evidence="4" id="KW-1185">Reference proteome</keyword>
<comment type="similarity">
    <text evidence="1">Belongs to the SIS family. PHI subfamily.</text>
</comment>
<evidence type="ECO:0000259" key="2">
    <source>
        <dbReference type="PROSITE" id="PS51464"/>
    </source>
</evidence>
<dbReference type="InterPro" id="IPR017552">
    <property type="entry name" value="PHI/rmpB"/>
</dbReference>
<dbReference type="NCBIfam" id="TIGR03127">
    <property type="entry name" value="RuMP_HxlB"/>
    <property type="match status" value="1"/>
</dbReference>